<name>A0AAD1SPK0_PELCU</name>
<evidence type="ECO:0000313" key="1">
    <source>
        <dbReference type="EMBL" id="CAH2307187.1"/>
    </source>
</evidence>
<evidence type="ECO:0000313" key="2">
    <source>
        <dbReference type="Proteomes" id="UP001295444"/>
    </source>
</evidence>
<dbReference type="AlphaFoldDB" id="A0AAD1SPK0"/>
<protein>
    <submittedName>
        <fullName evidence="1">Uncharacterized protein</fullName>
    </submittedName>
</protein>
<dbReference type="EMBL" id="OW240918">
    <property type="protein sequence ID" value="CAH2307187.1"/>
    <property type="molecule type" value="Genomic_DNA"/>
</dbReference>
<accession>A0AAD1SPK0</accession>
<proteinExistence type="predicted"/>
<sequence>MAWLGSVAELQATWKTDNECSESLRAESVLGNTSPVCRVNGYGRHLADSTERFWMDLWLPAQHVNHPD</sequence>
<organism evidence="1 2">
    <name type="scientific">Pelobates cultripes</name>
    <name type="common">Western spadefoot toad</name>
    <dbReference type="NCBI Taxonomy" id="61616"/>
    <lineage>
        <taxon>Eukaryota</taxon>
        <taxon>Metazoa</taxon>
        <taxon>Chordata</taxon>
        <taxon>Craniata</taxon>
        <taxon>Vertebrata</taxon>
        <taxon>Euteleostomi</taxon>
        <taxon>Amphibia</taxon>
        <taxon>Batrachia</taxon>
        <taxon>Anura</taxon>
        <taxon>Pelobatoidea</taxon>
        <taxon>Pelobatidae</taxon>
        <taxon>Pelobates</taxon>
    </lineage>
</organism>
<dbReference type="Proteomes" id="UP001295444">
    <property type="component" value="Chromosome 07"/>
</dbReference>
<reference evidence="1" key="1">
    <citation type="submission" date="2022-03" db="EMBL/GenBank/DDBJ databases">
        <authorList>
            <person name="Alioto T."/>
            <person name="Alioto T."/>
            <person name="Gomez Garrido J."/>
        </authorList>
    </citation>
    <scope>NUCLEOTIDE SEQUENCE</scope>
</reference>
<keyword evidence="2" id="KW-1185">Reference proteome</keyword>
<gene>
    <name evidence="1" type="ORF">PECUL_23A004626</name>
</gene>